<comment type="caution">
    <text evidence="1">The sequence shown here is derived from an EMBL/GenBank/DDBJ whole genome shotgun (WGS) entry which is preliminary data.</text>
</comment>
<name>A0A7Y0AA27_9FLAO</name>
<accession>A0A7Y0AA27</accession>
<proteinExistence type="predicted"/>
<organism evidence="1 2">
    <name type="scientific">Chryseobacterium cheonjiense</name>
    <dbReference type="NCBI Taxonomy" id="2728845"/>
    <lineage>
        <taxon>Bacteria</taxon>
        <taxon>Pseudomonadati</taxon>
        <taxon>Bacteroidota</taxon>
        <taxon>Flavobacteriia</taxon>
        <taxon>Flavobacteriales</taxon>
        <taxon>Weeksellaceae</taxon>
        <taxon>Chryseobacterium group</taxon>
        <taxon>Chryseobacterium</taxon>
    </lineage>
</organism>
<gene>
    <name evidence="1" type="ORF">HHL20_19265</name>
</gene>
<sequence>MKKRFKQSEENLFIPNLQHMSKEEVLATLEHYTRVFDNEEASIFQLKKTWYGEKTLLYVFFNENKVEWYTKRFRLWYEKLSLYRL</sequence>
<reference evidence="1 2" key="1">
    <citation type="submission" date="2020-04" db="EMBL/GenBank/DDBJ databases">
        <title>Chryseobacterium sp. RJ-7-14 sp. nov., isolated from Jeju soil.</title>
        <authorList>
            <person name="Dahal R.H."/>
            <person name="Chaudhary D.K."/>
        </authorList>
    </citation>
    <scope>NUCLEOTIDE SEQUENCE [LARGE SCALE GENOMIC DNA]</scope>
    <source>
        <strain evidence="1 2">RJ-7-14</strain>
    </source>
</reference>
<evidence type="ECO:0000313" key="1">
    <source>
        <dbReference type="EMBL" id="NML59467.1"/>
    </source>
</evidence>
<keyword evidence="2" id="KW-1185">Reference proteome</keyword>
<evidence type="ECO:0000313" key="2">
    <source>
        <dbReference type="Proteomes" id="UP000552615"/>
    </source>
</evidence>
<dbReference type="Proteomes" id="UP000552615">
    <property type="component" value="Unassembled WGS sequence"/>
</dbReference>
<dbReference type="EMBL" id="JABBGF010000005">
    <property type="protein sequence ID" value="NML59467.1"/>
    <property type="molecule type" value="Genomic_DNA"/>
</dbReference>
<protein>
    <submittedName>
        <fullName evidence="1">Uncharacterized protein</fullName>
    </submittedName>
</protein>
<dbReference type="RefSeq" id="WP_169232778.1">
    <property type="nucleotide sequence ID" value="NZ_JABBGF010000005.1"/>
</dbReference>
<dbReference type="AlphaFoldDB" id="A0A7Y0AA27"/>